<organism evidence="4 5">
    <name type="scientific">Mycena venus</name>
    <dbReference type="NCBI Taxonomy" id="2733690"/>
    <lineage>
        <taxon>Eukaryota</taxon>
        <taxon>Fungi</taxon>
        <taxon>Dikarya</taxon>
        <taxon>Basidiomycota</taxon>
        <taxon>Agaricomycotina</taxon>
        <taxon>Agaricomycetes</taxon>
        <taxon>Agaricomycetidae</taxon>
        <taxon>Agaricales</taxon>
        <taxon>Marasmiineae</taxon>
        <taxon>Mycenaceae</taxon>
        <taxon>Mycena</taxon>
    </lineage>
</organism>
<dbReference type="EMBL" id="JACAZI010000016">
    <property type="protein sequence ID" value="KAF7343069.1"/>
    <property type="molecule type" value="Genomic_DNA"/>
</dbReference>
<dbReference type="Proteomes" id="UP000620124">
    <property type="component" value="Unassembled WGS sequence"/>
</dbReference>
<proteinExistence type="predicted"/>
<evidence type="ECO:0000313" key="5">
    <source>
        <dbReference type="Proteomes" id="UP000620124"/>
    </source>
</evidence>
<name>A0A8H6XMF5_9AGAR</name>
<evidence type="ECO:0000256" key="2">
    <source>
        <dbReference type="SAM" id="SignalP"/>
    </source>
</evidence>
<dbReference type="PROSITE" id="PS51164">
    <property type="entry name" value="CBM1_2"/>
    <property type="match status" value="1"/>
</dbReference>
<comment type="caution">
    <text evidence="4">The sequence shown here is derived from an EMBL/GenBank/DDBJ whole genome shotgun (WGS) entry which is preliminary data.</text>
</comment>
<keyword evidence="5" id="KW-1185">Reference proteome</keyword>
<dbReference type="GO" id="GO:0005975">
    <property type="term" value="P:carbohydrate metabolic process"/>
    <property type="evidence" value="ECO:0007669"/>
    <property type="project" value="InterPro"/>
</dbReference>
<evidence type="ECO:0000256" key="1">
    <source>
        <dbReference type="ARBA" id="ARBA00022729"/>
    </source>
</evidence>
<dbReference type="OrthoDB" id="3246270at2759"/>
<gene>
    <name evidence="4" type="ORF">MVEN_01737300</name>
</gene>
<dbReference type="GO" id="GO:0005576">
    <property type="term" value="C:extracellular region"/>
    <property type="evidence" value="ECO:0007669"/>
    <property type="project" value="InterPro"/>
</dbReference>
<dbReference type="GO" id="GO:0030248">
    <property type="term" value="F:cellulose binding"/>
    <property type="evidence" value="ECO:0007669"/>
    <property type="project" value="InterPro"/>
</dbReference>
<dbReference type="Pfam" id="PF00734">
    <property type="entry name" value="CBM_1"/>
    <property type="match status" value="1"/>
</dbReference>
<dbReference type="InterPro" id="IPR035971">
    <property type="entry name" value="CBD_sf"/>
</dbReference>
<accession>A0A8H6XMF5</accession>
<evidence type="ECO:0000259" key="3">
    <source>
        <dbReference type="PROSITE" id="PS51164"/>
    </source>
</evidence>
<feature type="chain" id="PRO_5034323698" evidence="2">
    <location>
        <begin position="20"/>
        <end position="307"/>
    </location>
</feature>
<reference evidence="4" key="1">
    <citation type="submission" date="2020-05" db="EMBL/GenBank/DDBJ databases">
        <title>Mycena genomes resolve the evolution of fungal bioluminescence.</title>
        <authorList>
            <person name="Tsai I.J."/>
        </authorList>
    </citation>
    <scope>NUCLEOTIDE SEQUENCE</scope>
    <source>
        <strain evidence="4">CCC161011</strain>
    </source>
</reference>
<feature type="signal peptide" evidence="2">
    <location>
        <begin position="1"/>
        <end position="19"/>
    </location>
</feature>
<dbReference type="SUPFAM" id="SSF101898">
    <property type="entry name" value="NHL repeat"/>
    <property type="match status" value="1"/>
</dbReference>
<evidence type="ECO:0000313" key="4">
    <source>
        <dbReference type="EMBL" id="KAF7343069.1"/>
    </source>
</evidence>
<sequence length="307" mass="32686">MFKLLGLGFATFLLSFVSAQVAPAFGQCDGLGFNTALSCASGLTCVQLSKDYSQCAQDHVSGPADPQVVVPDLIGRAAQVTAVSVVVKDAALGPAPPPGLVYIHLTSTGSLNNDEAHYPVLVIAGYSYWAFSYIDNRVGLAILAYDPSNNEAGRWDMTGTRYIVSIVYNSANGSVVFTGQGGSIITVPIIQFLEPIVFQSTANAATQPAAPSGLDYIHLTDPNTLNTDNTHYPVLILGTHTYWPLSYTDNRVSLNLVAYDENKNLISQVELPGTRYIFTLAYDPDNGSIELIGQGSAVVTVSITQVL</sequence>
<protein>
    <submittedName>
        <fullName evidence="4">Cytochrome p450</fullName>
    </submittedName>
</protein>
<keyword evidence="1 2" id="KW-0732">Signal</keyword>
<dbReference type="SMART" id="SM00236">
    <property type="entry name" value="fCBD"/>
    <property type="match status" value="1"/>
</dbReference>
<dbReference type="InterPro" id="IPR000254">
    <property type="entry name" value="CBD"/>
</dbReference>
<dbReference type="SUPFAM" id="SSF57180">
    <property type="entry name" value="Cellulose-binding domain"/>
    <property type="match status" value="1"/>
</dbReference>
<dbReference type="AlphaFoldDB" id="A0A8H6XMF5"/>
<feature type="domain" description="CBM1" evidence="3">
    <location>
        <begin position="20"/>
        <end position="56"/>
    </location>
</feature>